<evidence type="ECO:0000313" key="3">
    <source>
        <dbReference type="Proteomes" id="UP001476798"/>
    </source>
</evidence>
<keyword evidence="3" id="KW-1185">Reference proteome</keyword>
<evidence type="ECO:0000313" key="2">
    <source>
        <dbReference type="EMBL" id="MEQ2173897.1"/>
    </source>
</evidence>
<name>A0ABV0NR91_9TELE</name>
<dbReference type="Proteomes" id="UP001476798">
    <property type="component" value="Unassembled WGS sequence"/>
</dbReference>
<reference evidence="2 3" key="1">
    <citation type="submission" date="2021-06" db="EMBL/GenBank/DDBJ databases">
        <authorList>
            <person name="Palmer J.M."/>
        </authorList>
    </citation>
    <scope>NUCLEOTIDE SEQUENCE [LARGE SCALE GENOMIC DNA]</scope>
    <source>
        <strain evidence="2 3">GA_2019</strain>
        <tissue evidence="2">Muscle</tissue>
    </source>
</reference>
<comment type="caution">
    <text evidence="2">The sequence shown here is derived from an EMBL/GenBank/DDBJ whole genome shotgun (WGS) entry which is preliminary data.</text>
</comment>
<sequence>MWSEVHSNDLTFWAFMEQQGDVNETTDTESMRGAMMEISLRNVFLQTAEVPKDPIILTHLTLSGDPPAFILLIFPPEVSRVVDEWWGQCILAVSDGLEPSMASLKGIGFSCGQDAAKTVLHYFQTNTAALTRLAAALAPTPPPAEDRVQNPGNGEQAEGALGAATHPGGVTFPFPSPNSSATHRACPVGATVFRDNTNGLHGSLARRVTSN</sequence>
<accession>A0ABV0NR91</accession>
<protein>
    <submittedName>
        <fullName evidence="2">Uncharacterized protein</fullName>
    </submittedName>
</protein>
<evidence type="ECO:0000256" key="1">
    <source>
        <dbReference type="SAM" id="MobiDB-lite"/>
    </source>
</evidence>
<gene>
    <name evidence="2" type="ORF">GOODEAATRI_002311</name>
</gene>
<dbReference type="EMBL" id="JAHRIO010050056">
    <property type="protein sequence ID" value="MEQ2173897.1"/>
    <property type="molecule type" value="Genomic_DNA"/>
</dbReference>
<feature type="region of interest" description="Disordered" evidence="1">
    <location>
        <begin position="139"/>
        <end position="178"/>
    </location>
</feature>
<organism evidence="2 3">
    <name type="scientific">Goodea atripinnis</name>
    <dbReference type="NCBI Taxonomy" id="208336"/>
    <lineage>
        <taxon>Eukaryota</taxon>
        <taxon>Metazoa</taxon>
        <taxon>Chordata</taxon>
        <taxon>Craniata</taxon>
        <taxon>Vertebrata</taxon>
        <taxon>Euteleostomi</taxon>
        <taxon>Actinopterygii</taxon>
        <taxon>Neopterygii</taxon>
        <taxon>Teleostei</taxon>
        <taxon>Neoteleostei</taxon>
        <taxon>Acanthomorphata</taxon>
        <taxon>Ovalentaria</taxon>
        <taxon>Atherinomorphae</taxon>
        <taxon>Cyprinodontiformes</taxon>
        <taxon>Goodeidae</taxon>
        <taxon>Goodea</taxon>
    </lineage>
</organism>
<proteinExistence type="predicted"/>